<proteinExistence type="predicted"/>
<evidence type="ECO:0000313" key="2">
    <source>
        <dbReference type="EMBL" id="MBS7526307.1"/>
    </source>
</evidence>
<evidence type="ECO:0000259" key="1">
    <source>
        <dbReference type="PROSITE" id="PS51819"/>
    </source>
</evidence>
<dbReference type="SUPFAM" id="SSF54593">
    <property type="entry name" value="Glyoxalase/Bleomycin resistance protein/Dihydroxybiphenyl dioxygenase"/>
    <property type="match status" value="1"/>
</dbReference>
<dbReference type="PROSITE" id="PS51819">
    <property type="entry name" value="VOC"/>
    <property type="match status" value="1"/>
</dbReference>
<dbReference type="InterPro" id="IPR051332">
    <property type="entry name" value="Fosfomycin_Res_Enzymes"/>
</dbReference>
<dbReference type="InterPro" id="IPR004360">
    <property type="entry name" value="Glyas_Fos-R_dOase_dom"/>
</dbReference>
<dbReference type="EMBL" id="JAHBCL010000009">
    <property type="protein sequence ID" value="MBS7526307.1"/>
    <property type="molecule type" value="Genomic_DNA"/>
</dbReference>
<evidence type="ECO:0000313" key="3">
    <source>
        <dbReference type="Proteomes" id="UP000746471"/>
    </source>
</evidence>
<protein>
    <submittedName>
        <fullName evidence="2">VOC family protein</fullName>
    </submittedName>
</protein>
<dbReference type="RefSeq" id="WP_213236121.1">
    <property type="nucleotide sequence ID" value="NZ_JAHBCL010000009.1"/>
</dbReference>
<accession>A0ABS5PQJ3</accession>
<gene>
    <name evidence="2" type="ORF">KHM83_06430</name>
</gene>
<dbReference type="InterPro" id="IPR029068">
    <property type="entry name" value="Glyas_Bleomycin-R_OHBP_Dase"/>
</dbReference>
<dbReference type="InterPro" id="IPR037523">
    <property type="entry name" value="VOC_core"/>
</dbReference>
<comment type="caution">
    <text evidence="2">The sequence shown here is derived from an EMBL/GenBank/DDBJ whole genome shotgun (WGS) entry which is preliminary data.</text>
</comment>
<name>A0ABS5PQJ3_9FIRM</name>
<dbReference type="Pfam" id="PF00903">
    <property type="entry name" value="Glyoxalase"/>
    <property type="match status" value="1"/>
</dbReference>
<keyword evidence="3" id="KW-1185">Reference proteome</keyword>
<organism evidence="2 3">
    <name type="scientific">Fusibacter paucivorans</name>
    <dbReference type="NCBI Taxonomy" id="76009"/>
    <lineage>
        <taxon>Bacteria</taxon>
        <taxon>Bacillati</taxon>
        <taxon>Bacillota</taxon>
        <taxon>Clostridia</taxon>
        <taxon>Eubacteriales</taxon>
        <taxon>Eubacteriales Family XII. Incertae Sedis</taxon>
        <taxon>Fusibacter</taxon>
    </lineage>
</organism>
<sequence length="123" mass="13814">MGYAWTTITVKDLEKSLAFYTEIAGLTLERRFSPTDGVTIAFLTDGESKTELELMCHHGEEAIEHMPFISIGFTCDSLADTMARLRERGDAFDETVYSPMPALKFIFANDPDGLRVQLIEQQS</sequence>
<feature type="domain" description="VOC" evidence="1">
    <location>
        <begin position="2"/>
        <end position="121"/>
    </location>
</feature>
<dbReference type="PANTHER" id="PTHR36113:SF3">
    <property type="entry name" value="SLL5075 PROTEIN"/>
    <property type="match status" value="1"/>
</dbReference>
<dbReference type="Proteomes" id="UP000746471">
    <property type="component" value="Unassembled WGS sequence"/>
</dbReference>
<reference evidence="2 3" key="1">
    <citation type="submission" date="2021-05" db="EMBL/GenBank/DDBJ databases">
        <title>Fusibacter ferrireducens sp. nov., an anaerobic, sulfur- and Fe-reducing bacterium isolated from the mangrove sediment.</title>
        <authorList>
            <person name="Qiu D."/>
        </authorList>
    </citation>
    <scope>NUCLEOTIDE SEQUENCE [LARGE SCALE GENOMIC DNA]</scope>
    <source>
        <strain evidence="2 3">DSM 12116</strain>
    </source>
</reference>
<dbReference type="Gene3D" id="3.10.180.10">
    <property type="entry name" value="2,3-Dihydroxybiphenyl 1,2-Dioxygenase, domain 1"/>
    <property type="match status" value="1"/>
</dbReference>
<dbReference type="PANTHER" id="PTHR36113">
    <property type="entry name" value="LYASE, PUTATIVE-RELATED-RELATED"/>
    <property type="match status" value="1"/>
</dbReference>